<dbReference type="SUPFAM" id="SSF51419">
    <property type="entry name" value="PLP-binding barrel"/>
    <property type="match status" value="1"/>
</dbReference>
<dbReference type="InterPro" id="IPR011079">
    <property type="entry name" value="Ala_racemase_C"/>
</dbReference>
<dbReference type="PANTHER" id="PTHR30511">
    <property type="entry name" value="ALANINE RACEMASE"/>
    <property type="match status" value="1"/>
</dbReference>
<dbReference type="InterPro" id="IPR000821">
    <property type="entry name" value="Ala_racemase"/>
</dbReference>
<dbReference type="Gene3D" id="2.40.37.10">
    <property type="entry name" value="Lyase, Ornithine Decarboxylase, Chain A, domain 1"/>
    <property type="match status" value="1"/>
</dbReference>
<gene>
    <name evidence="9" type="ORF">GCM10011379_41340</name>
</gene>
<dbReference type="GO" id="GO:0030632">
    <property type="term" value="P:D-alanine biosynthetic process"/>
    <property type="evidence" value="ECO:0007669"/>
    <property type="project" value="UniProtKB-UniRule"/>
</dbReference>
<accession>A0A917J0L5</accession>
<dbReference type="CDD" id="cd00430">
    <property type="entry name" value="PLPDE_III_AR"/>
    <property type="match status" value="1"/>
</dbReference>
<sequence>MEYTIEQIAALCEGRLVKGSTPVSQVQYLVTDSRRISFPNTSLFIALRTPLRDAHVYIEEVYQRGVRLFLVQHLPENNTYTDADFIVVPDTLVAFQLLAARHREQFTYPVIGITGSNGKTIVKEWLYQLLQHDYSIVRSPRSYNSQIGVPLSIWQMNSRNTLGIFEAGISQLGEMPALQKMIRPTIGLLTNIGEAHSEGFTSLEEKLQQKLLLFSGADMLFCNMDDARIEQAVMDTGVSLFTIGHAAGNTLQILSSMHVAGATRIAAVYREVERSIEIPFTDSAAVQNAIACWAVMLYMGVTDVDIATRMKVLQPVDMRLQMVQALNGSAVINDSYSFDITSFSIAIEFLQQQQQYHQKTVILSDLPAFTPDETYSVAAHILAQKQVHRIITIGSKWQSLSRLLTVLPAKVEQYATTDAFLQQTTVHHFRNEVILLKGARVFAFERIAAMLSQQVHRTVMEINLSALAHNLRQYQQRLQPGTRLMAMVKAFGYGAGSAEVANVMQFHKVDYLAVAYADEGVDLRKAGIGLPILVLNVDEAAFDAIVEYNLEPELFSFPILQAFLRFLQHQGLQQYPVHIKLDTGMHRLGFEESDMPALAALLQQQQLLMIKSVFSHLASSEDPNDDSFTHLQARRFERCCDVLKDALRYPFIRHLSNSAAIFRLPELQYDMVRLGIGLYGVDSANEHQLSLQTVGTLTTTIAQLRHVKAGETVSYNRRGKITRDSRIATLRIGYADGYSRKLGYGRGKVWIKGQLVPVVGTVCMDMMMVDVTDVPDVTENDTVEIFGPHLPVQQVAAWSETIAYEILTGIGQRIKRVYFEE</sequence>
<dbReference type="PRINTS" id="PR00992">
    <property type="entry name" value="ALARACEMASE"/>
</dbReference>
<dbReference type="RefSeq" id="WP_188955907.1">
    <property type="nucleotide sequence ID" value="NZ_BMIB01000004.1"/>
</dbReference>
<dbReference type="GO" id="GO:0008784">
    <property type="term" value="F:alanine racemase activity"/>
    <property type="evidence" value="ECO:0007669"/>
    <property type="project" value="UniProtKB-UniRule"/>
</dbReference>
<comment type="function">
    <text evidence="5">Catalyzes the interconversion of L-alanine and D-alanine. May also act on other amino acids.</text>
</comment>
<dbReference type="InterPro" id="IPR035911">
    <property type="entry name" value="MurE/MurF_N"/>
</dbReference>
<comment type="similarity">
    <text evidence="5">Belongs to the alanine racemase family.</text>
</comment>
<evidence type="ECO:0000256" key="7">
    <source>
        <dbReference type="PIRSR" id="PIRSR600821-52"/>
    </source>
</evidence>
<dbReference type="SUPFAM" id="SSF53244">
    <property type="entry name" value="MurD-like peptide ligases, peptide-binding domain"/>
    <property type="match status" value="1"/>
</dbReference>
<dbReference type="SMART" id="SM01005">
    <property type="entry name" value="Ala_racemase_C"/>
    <property type="match status" value="1"/>
</dbReference>
<comment type="cofactor">
    <cofactor evidence="2 5 6">
        <name>pyridoxal 5'-phosphate</name>
        <dbReference type="ChEBI" id="CHEBI:597326"/>
    </cofactor>
</comment>
<dbReference type="Gene3D" id="3.40.1190.10">
    <property type="entry name" value="Mur-like, catalytic domain"/>
    <property type="match status" value="1"/>
</dbReference>
<dbReference type="AlphaFoldDB" id="A0A917J0L5"/>
<dbReference type="InterPro" id="IPR009006">
    <property type="entry name" value="Ala_racemase/Decarboxylase_C"/>
</dbReference>
<dbReference type="InterPro" id="IPR029066">
    <property type="entry name" value="PLP-binding_barrel"/>
</dbReference>
<keyword evidence="4 5" id="KW-0413">Isomerase</keyword>
<reference evidence="9" key="1">
    <citation type="journal article" date="2014" name="Int. J. Syst. Evol. Microbiol.">
        <title>Complete genome sequence of Corynebacterium casei LMG S-19264T (=DSM 44701T), isolated from a smear-ripened cheese.</title>
        <authorList>
            <consortium name="US DOE Joint Genome Institute (JGI-PGF)"/>
            <person name="Walter F."/>
            <person name="Albersmeier A."/>
            <person name="Kalinowski J."/>
            <person name="Ruckert C."/>
        </authorList>
    </citation>
    <scope>NUCLEOTIDE SEQUENCE</scope>
    <source>
        <strain evidence="9">CGMCC 1.15290</strain>
    </source>
</reference>
<dbReference type="Gene3D" id="3.90.190.20">
    <property type="entry name" value="Mur ligase, C-terminal domain"/>
    <property type="match status" value="1"/>
</dbReference>
<feature type="domain" description="Alanine racemase C-terminal" evidence="8">
    <location>
        <begin position="694"/>
        <end position="819"/>
    </location>
</feature>
<dbReference type="NCBIfam" id="NF008897">
    <property type="entry name" value="PRK11930.1"/>
    <property type="match status" value="1"/>
</dbReference>
<reference evidence="9" key="2">
    <citation type="submission" date="2020-09" db="EMBL/GenBank/DDBJ databases">
        <authorList>
            <person name="Sun Q."/>
            <person name="Zhou Y."/>
        </authorList>
    </citation>
    <scope>NUCLEOTIDE SEQUENCE</scope>
    <source>
        <strain evidence="9">CGMCC 1.15290</strain>
    </source>
</reference>
<dbReference type="PANTHER" id="PTHR30511:SF0">
    <property type="entry name" value="ALANINE RACEMASE, CATABOLIC-RELATED"/>
    <property type="match status" value="1"/>
</dbReference>
<dbReference type="EMBL" id="BMIB01000004">
    <property type="protein sequence ID" value="GGH76463.1"/>
    <property type="molecule type" value="Genomic_DNA"/>
</dbReference>
<dbReference type="Pfam" id="PF01168">
    <property type="entry name" value="Ala_racemase_N"/>
    <property type="match status" value="1"/>
</dbReference>
<feature type="active site" description="Proton acceptor; specific for L-alanine" evidence="5">
    <location>
        <position position="715"/>
    </location>
</feature>
<name>A0A917J0L5_9BACT</name>
<dbReference type="EC" id="5.1.1.1" evidence="5"/>
<comment type="pathway">
    <text evidence="5">Amino-acid biosynthesis; D-alanine biosynthesis; D-alanine from L-alanine: step 1/1.</text>
</comment>
<protein>
    <recommendedName>
        <fullName evidence="5">Alanine racemase</fullName>
        <ecNumber evidence="5">5.1.1.1</ecNumber>
    </recommendedName>
</protein>
<proteinExistence type="inferred from homology"/>
<evidence type="ECO:0000313" key="9">
    <source>
        <dbReference type="EMBL" id="GGH76463.1"/>
    </source>
</evidence>
<feature type="active site" description="Proton acceptor; specific for D-alanine" evidence="5">
    <location>
        <position position="489"/>
    </location>
</feature>
<dbReference type="HAMAP" id="MF_01201">
    <property type="entry name" value="Ala_racemase"/>
    <property type="match status" value="1"/>
</dbReference>
<dbReference type="InterPro" id="IPR013221">
    <property type="entry name" value="Mur_ligase_cen"/>
</dbReference>
<dbReference type="FunFam" id="3.20.20.10:FF:000002">
    <property type="entry name" value="Alanine racemase"/>
    <property type="match status" value="1"/>
</dbReference>
<evidence type="ECO:0000256" key="1">
    <source>
        <dbReference type="ARBA" id="ARBA00000316"/>
    </source>
</evidence>
<feature type="binding site" evidence="5 7">
    <location>
        <position position="587"/>
    </location>
    <ligand>
        <name>substrate</name>
    </ligand>
</feature>
<evidence type="ECO:0000256" key="6">
    <source>
        <dbReference type="PIRSR" id="PIRSR600821-50"/>
    </source>
</evidence>
<dbReference type="Gene3D" id="3.20.20.10">
    <property type="entry name" value="Alanine racemase"/>
    <property type="match status" value="1"/>
</dbReference>
<dbReference type="Proteomes" id="UP000627292">
    <property type="component" value="Unassembled WGS sequence"/>
</dbReference>
<dbReference type="GO" id="GO:0030170">
    <property type="term" value="F:pyridoxal phosphate binding"/>
    <property type="evidence" value="ECO:0007669"/>
    <property type="project" value="UniProtKB-UniRule"/>
</dbReference>
<feature type="modified residue" description="N6-(pyridoxal phosphate)lysine" evidence="5 6">
    <location>
        <position position="489"/>
    </location>
</feature>
<dbReference type="SUPFAM" id="SSF63418">
    <property type="entry name" value="MurE/MurF N-terminal domain"/>
    <property type="match status" value="1"/>
</dbReference>
<keyword evidence="10" id="KW-1185">Reference proteome</keyword>
<evidence type="ECO:0000256" key="3">
    <source>
        <dbReference type="ARBA" id="ARBA00022898"/>
    </source>
</evidence>
<comment type="caution">
    <text evidence="9">The sequence shown here is derived from an EMBL/GenBank/DDBJ whole genome shotgun (WGS) entry which is preliminary data.</text>
</comment>
<evidence type="ECO:0000256" key="2">
    <source>
        <dbReference type="ARBA" id="ARBA00001933"/>
    </source>
</evidence>
<dbReference type="GO" id="GO:0005829">
    <property type="term" value="C:cytosol"/>
    <property type="evidence" value="ECO:0007669"/>
    <property type="project" value="TreeGrafter"/>
</dbReference>
<comment type="catalytic activity">
    <reaction evidence="1 5">
        <text>L-alanine = D-alanine</text>
        <dbReference type="Rhea" id="RHEA:20249"/>
        <dbReference type="ChEBI" id="CHEBI:57416"/>
        <dbReference type="ChEBI" id="CHEBI:57972"/>
        <dbReference type="EC" id="5.1.1.1"/>
    </reaction>
</comment>
<dbReference type="SUPFAM" id="SSF53623">
    <property type="entry name" value="MurD-like peptide ligases, catalytic domain"/>
    <property type="match status" value="1"/>
</dbReference>
<keyword evidence="3 5" id="KW-0663">Pyridoxal phosphate</keyword>
<dbReference type="Gene3D" id="3.40.1390.10">
    <property type="entry name" value="MurE/MurF, N-terminal domain"/>
    <property type="match status" value="1"/>
</dbReference>
<dbReference type="InterPro" id="IPR036615">
    <property type="entry name" value="Mur_ligase_C_dom_sf"/>
</dbReference>
<evidence type="ECO:0000259" key="8">
    <source>
        <dbReference type="SMART" id="SM01005"/>
    </source>
</evidence>
<dbReference type="Pfam" id="PF00842">
    <property type="entry name" value="Ala_racemase_C"/>
    <property type="match status" value="1"/>
</dbReference>
<feature type="binding site" evidence="5 7">
    <location>
        <position position="764"/>
    </location>
    <ligand>
        <name>substrate</name>
    </ligand>
</feature>
<dbReference type="GO" id="GO:0005524">
    <property type="term" value="F:ATP binding"/>
    <property type="evidence" value="ECO:0007669"/>
    <property type="project" value="InterPro"/>
</dbReference>
<evidence type="ECO:0000313" key="10">
    <source>
        <dbReference type="Proteomes" id="UP000627292"/>
    </source>
</evidence>
<dbReference type="InterPro" id="IPR001608">
    <property type="entry name" value="Ala_racemase_N"/>
</dbReference>
<keyword evidence="9" id="KW-0436">Ligase</keyword>
<dbReference type="Pfam" id="PF08245">
    <property type="entry name" value="Mur_ligase_M"/>
    <property type="match status" value="1"/>
</dbReference>
<organism evidence="9 10">
    <name type="scientific">Filimonas zeae</name>
    <dbReference type="NCBI Taxonomy" id="1737353"/>
    <lineage>
        <taxon>Bacteria</taxon>
        <taxon>Pseudomonadati</taxon>
        <taxon>Bacteroidota</taxon>
        <taxon>Chitinophagia</taxon>
        <taxon>Chitinophagales</taxon>
        <taxon>Chitinophagaceae</taxon>
        <taxon>Filimonas</taxon>
    </lineage>
</organism>
<dbReference type="SUPFAM" id="SSF50621">
    <property type="entry name" value="Alanine racemase C-terminal domain-like"/>
    <property type="match status" value="1"/>
</dbReference>
<evidence type="ECO:0000256" key="5">
    <source>
        <dbReference type="HAMAP-Rule" id="MF_01201"/>
    </source>
</evidence>
<dbReference type="NCBIfam" id="TIGR00492">
    <property type="entry name" value="alr"/>
    <property type="match status" value="1"/>
</dbReference>
<evidence type="ECO:0000256" key="4">
    <source>
        <dbReference type="ARBA" id="ARBA00023235"/>
    </source>
</evidence>
<dbReference type="GO" id="GO:0016881">
    <property type="term" value="F:acid-amino acid ligase activity"/>
    <property type="evidence" value="ECO:0007669"/>
    <property type="project" value="InterPro"/>
</dbReference>
<dbReference type="InterPro" id="IPR036565">
    <property type="entry name" value="Mur-like_cat_sf"/>
</dbReference>